<evidence type="ECO:0000256" key="2">
    <source>
        <dbReference type="PIRNR" id="PIRNR016661"/>
    </source>
</evidence>
<keyword evidence="5" id="KW-1185">Reference proteome</keyword>
<keyword evidence="2" id="KW-1003">Cell membrane</keyword>
<dbReference type="InterPro" id="IPR003784">
    <property type="entry name" value="BioY"/>
</dbReference>
<protein>
    <recommendedName>
        <fullName evidence="2">Biotin transporter</fullName>
    </recommendedName>
</protein>
<dbReference type="Proteomes" id="UP001317742">
    <property type="component" value="Chromosome"/>
</dbReference>
<accession>A0ABN6S5Q3</accession>
<dbReference type="PANTHER" id="PTHR34295:SF1">
    <property type="entry name" value="BIOTIN TRANSPORTER BIOY"/>
    <property type="match status" value="1"/>
</dbReference>
<evidence type="ECO:0000256" key="3">
    <source>
        <dbReference type="SAM" id="Phobius"/>
    </source>
</evidence>
<feature type="transmembrane region" description="Helical" evidence="3">
    <location>
        <begin position="155"/>
        <end position="174"/>
    </location>
</feature>
<feature type="transmembrane region" description="Helical" evidence="3">
    <location>
        <begin position="12"/>
        <end position="30"/>
    </location>
</feature>
<feature type="transmembrane region" description="Helical" evidence="3">
    <location>
        <begin position="42"/>
        <end position="64"/>
    </location>
</feature>
<evidence type="ECO:0000313" key="4">
    <source>
        <dbReference type="EMBL" id="BDQ37567.1"/>
    </source>
</evidence>
<dbReference type="Gene3D" id="1.10.1760.20">
    <property type="match status" value="1"/>
</dbReference>
<reference evidence="4 5" key="1">
    <citation type="submission" date="2022-08" db="EMBL/GenBank/DDBJ databases">
        <title>Genome Sequence of the sulphate-reducing bacterium, Pseudodesulfovibrio sp. SYK.</title>
        <authorList>
            <person name="Kondo R."/>
            <person name="Kataoka T."/>
        </authorList>
    </citation>
    <scope>NUCLEOTIDE SEQUENCE [LARGE SCALE GENOMIC DNA]</scope>
    <source>
        <strain evidence="4 5">SYK</strain>
    </source>
</reference>
<comment type="similarity">
    <text evidence="1 2">Belongs to the BioY family.</text>
</comment>
<evidence type="ECO:0000256" key="1">
    <source>
        <dbReference type="ARBA" id="ARBA00010692"/>
    </source>
</evidence>
<keyword evidence="2 3" id="KW-0472">Membrane</keyword>
<dbReference type="EMBL" id="AP026709">
    <property type="protein sequence ID" value="BDQ37567.1"/>
    <property type="molecule type" value="Genomic_DNA"/>
</dbReference>
<dbReference type="RefSeq" id="WP_281760085.1">
    <property type="nucleotide sequence ID" value="NZ_AP026709.1"/>
</dbReference>
<comment type="subcellular location">
    <subcellularLocation>
        <location evidence="2">Cell membrane</location>
        <topology evidence="2">Multi-pass membrane protein</topology>
    </subcellularLocation>
</comment>
<keyword evidence="3" id="KW-0812">Transmembrane</keyword>
<dbReference type="Pfam" id="PF02632">
    <property type="entry name" value="BioY"/>
    <property type="match status" value="1"/>
</dbReference>
<keyword evidence="2" id="KW-0813">Transport</keyword>
<dbReference type="PIRSF" id="PIRSF016661">
    <property type="entry name" value="BioY"/>
    <property type="match status" value="1"/>
</dbReference>
<sequence>MTNDSLMDLHQLVWTALMAALIGAGAYLVVPIGPVPVSMQPFFIFLAGYILGPKRGVLAVGLYLLAGTIGLPVFSGGKSGLGHLIGPTGGYLFGFVISAWMCGMARKTSPNLHWVMGLIWGLGALLAVYSTGAAWLKFALDLSWHKAFLAGVAPFIPWDAIKIVAAVACCKYLIRLNLLPGQR</sequence>
<keyword evidence="3" id="KW-1133">Transmembrane helix</keyword>
<feature type="transmembrane region" description="Helical" evidence="3">
    <location>
        <begin position="114"/>
        <end position="135"/>
    </location>
</feature>
<gene>
    <name evidence="4" type="ORF">SYK_19270</name>
</gene>
<feature type="transmembrane region" description="Helical" evidence="3">
    <location>
        <begin position="84"/>
        <end position="102"/>
    </location>
</feature>
<name>A0ABN6S5Q3_9BACT</name>
<proteinExistence type="inferred from homology"/>
<evidence type="ECO:0000313" key="5">
    <source>
        <dbReference type="Proteomes" id="UP001317742"/>
    </source>
</evidence>
<organism evidence="4 5">
    <name type="scientific">Pseudodesulfovibrio nedwellii</name>
    <dbReference type="NCBI Taxonomy" id="2973072"/>
    <lineage>
        <taxon>Bacteria</taxon>
        <taxon>Pseudomonadati</taxon>
        <taxon>Thermodesulfobacteriota</taxon>
        <taxon>Desulfovibrionia</taxon>
        <taxon>Desulfovibrionales</taxon>
        <taxon>Desulfovibrionaceae</taxon>
    </lineage>
</organism>
<dbReference type="PANTHER" id="PTHR34295">
    <property type="entry name" value="BIOTIN TRANSPORTER BIOY"/>
    <property type="match status" value="1"/>
</dbReference>